<feature type="non-terminal residue" evidence="8">
    <location>
        <position position="1"/>
    </location>
</feature>
<dbReference type="SUPFAM" id="SSF57501">
    <property type="entry name" value="Cystine-knot cytokines"/>
    <property type="match status" value="1"/>
</dbReference>
<reference evidence="8" key="1">
    <citation type="journal article" date="2015" name="Biol. Open">
        <title>Nodal signaling is required for mesodermal and ventral but not for dorsal fates in the indirect developing hemichordate, Ptychodera flava.</title>
        <authorList>
            <person name="Rottinger E."/>
            <person name="DuBuc T.Q."/>
            <person name="Amiel A.R."/>
            <person name="Martindale M.Q."/>
        </authorList>
    </citation>
    <scope>NUCLEOTIDE SEQUENCE</scope>
</reference>
<keyword evidence="4 6" id="KW-0339">Growth factor</keyword>
<evidence type="ECO:0000256" key="2">
    <source>
        <dbReference type="ARBA" id="ARBA00006656"/>
    </source>
</evidence>
<comment type="subcellular location">
    <subcellularLocation>
        <location evidence="1">Secreted</location>
    </subcellularLocation>
</comment>
<dbReference type="PANTHER" id="PTHR11848:SF226">
    <property type="entry name" value="LEFT-RIGHT DETERMINATION FACTOR"/>
    <property type="match status" value="1"/>
</dbReference>
<evidence type="ECO:0000313" key="8">
    <source>
        <dbReference type="EMBL" id="AJS19033.1"/>
    </source>
</evidence>
<dbReference type="SMART" id="SM00204">
    <property type="entry name" value="TGFB"/>
    <property type="match status" value="1"/>
</dbReference>
<keyword evidence="5" id="KW-1015">Disulfide bond</keyword>
<dbReference type="GO" id="GO:0005125">
    <property type="term" value="F:cytokine activity"/>
    <property type="evidence" value="ECO:0007669"/>
    <property type="project" value="TreeGrafter"/>
</dbReference>
<proteinExistence type="evidence at transcript level"/>
<dbReference type="InterPro" id="IPR029034">
    <property type="entry name" value="Cystine-knot_cytokine"/>
</dbReference>
<evidence type="ECO:0000256" key="5">
    <source>
        <dbReference type="ARBA" id="ARBA00023157"/>
    </source>
</evidence>
<dbReference type="CDD" id="cd13758">
    <property type="entry name" value="TGF_beta_LEFTY1_2"/>
    <property type="match status" value="1"/>
</dbReference>
<organism evidence="8">
    <name type="scientific">Ptychodera flava</name>
    <name type="common">Acorn worm</name>
    <dbReference type="NCBI Taxonomy" id="63121"/>
    <lineage>
        <taxon>Eukaryota</taxon>
        <taxon>Metazoa</taxon>
        <taxon>Hemichordata</taxon>
        <taxon>Enteropneusta</taxon>
        <taxon>Ptychoderidae</taxon>
        <taxon>Ptychodera</taxon>
    </lineage>
</organism>
<dbReference type="PROSITE" id="PS00250">
    <property type="entry name" value="TGF_BETA_1"/>
    <property type="match status" value="1"/>
</dbReference>
<protein>
    <submittedName>
        <fullName evidence="8">Lefty</fullName>
    </submittedName>
</protein>
<evidence type="ECO:0000256" key="3">
    <source>
        <dbReference type="ARBA" id="ARBA00022525"/>
    </source>
</evidence>
<dbReference type="PROSITE" id="PS51362">
    <property type="entry name" value="TGF_BETA_2"/>
    <property type="match status" value="1"/>
</dbReference>
<dbReference type="GO" id="GO:0008083">
    <property type="term" value="F:growth factor activity"/>
    <property type="evidence" value="ECO:0007669"/>
    <property type="project" value="UniProtKB-KW"/>
</dbReference>
<name>A0A0D3S315_PTYFL</name>
<sequence>PSFLADVVYAGSRYHRPQFEMSSGITKDSKIAMAELSLYKRKPNHTILKPHNSSHPVRHARVSIHQVIQSHGNDTANSSILIDSRLVAIDDSGWKTFDITSAVERWMVNIKQPFVLEVRINGARPTVHATRLAQKVEFSTNHLDSGHTPQVNVYTEHFEQRFGPSECEEGKEHETCCRKSKYVNFRDTQWTNRWIIEPSGYDAFECVGPCHITKHSEPTDLVACGVEKSSPLPMMYLTKNGDVTEVVVSEIPNMIIDECKCRA</sequence>
<dbReference type="AlphaFoldDB" id="A0A0D3S315"/>
<dbReference type="Pfam" id="PF00688">
    <property type="entry name" value="TGFb_propeptide"/>
    <property type="match status" value="1"/>
</dbReference>
<dbReference type="InterPro" id="IPR003942">
    <property type="entry name" value="LRDF"/>
</dbReference>
<dbReference type="GO" id="GO:0005160">
    <property type="term" value="F:transforming growth factor beta receptor binding"/>
    <property type="evidence" value="ECO:0007669"/>
    <property type="project" value="InterPro"/>
</dbReference>
<dbReference type="GO" id="GO:0009948">
    <property type="term" value="P:anterior/posterior axis specification"/>
    <property type="evidence" value="ECO:0007669"/>
    <property type="project" value="TreeGrafter"/>
</dbReference>
<evidence type="ECO:0000256" key="1">
    <source>
        <dbReference type="ARBA" id="ARBA00004613"/>
    </source>
</evidence>
<dbReference type="GO" id="GO:0005615">
    <property type="term" value="C:extracellular space"/>
    <property type="evidence" value="ECO:0007669"/>
    <property type="project" value="TreeGrafter"/>
</dbReference>
<evidence type="ECO:0000256" key="6">
    <source>
        <dbReference type="RuleBase" id="RU000354"/>
    </source>
</evidence>
<feature type="domain" description="TGF-beta family profile" evidence="7">
    <location>
        <begin position="156"/>
        <end position="262"/>
    </location>
</feature>
<dbReference type="InterPro" id="IPR017948">
    <property type="entry name" value="TGFb_CS"/>
</dbReference>
<dbReference type="EMBL" id="KP133109">
    <property type="protein sequence ID" value="AJS19033.1"/>
    <property type="molecule type" value="mRNA"/>
</dbReference>
<dbReference type="InterPro" id="IPR001839">
    <property type="entry name" value="TGF-b_C"/>
</dbReference>
<evidence type="ECO:0000256" key="4">
    <source>
        <dbReference type="ARBA" id="ARBA00023030"/>
    </source>
</evidence>
<keyword evidence="3" id="KW-0964">Secreted</keyword>
<accession>A0A0D3S315</accession>
<dbReference type="InterPro" id="IPR001111">
    <property type="entry name" value="TGF-b_propeptide"/>
</dbReference>
<comment type="similarity">
    <text evidence="2 6">Belongs to the TGF-beta family.</text>
</comment>
<dbReference type="Gene3D" id="2.10.90.10">
    <property type="entry name" value="Cystine-knot cytokines"/>
    <property type="match status" value="1"/>
</dbReference>
<dbReference type="Gene3D" id="2.60.120.970">
    <property type="match status" value="1"/>
</dbReference>
<dbReference type="Pfam" id="PF00019">
    <property type="entry name" value="TGF_beta"/>
    <property type="match status" value="1"/>
</dbReference>
<dbReference type="PANTHER" id="PTHR11848">
    <property type="entry name" value="TGF-BETA FAMILY"/>
    <property type="match status" value="1"/>
</dbReference>
<dbReference type="PRINTS" id="PR01427">
    <property type="entry name" value="TGFBETA4"/>
</dbReference>
<dbReference type="InterPro" id="IPR015615">
    <property type="entry name" value="TGF-beta-rel"/>
</dbReference>
<evidence type="ECO:0000259" key="7">
    <source>
        <dbReference type="PROSITE" id="PS51362"/>
    </source>
</evidence>